<protein>
    <recommendedName>
        <fullName evidence="5">protein adenylyltransferase</fullName>
        <ecNumber evidence="5">2.7.7.108</ecNumber>
    </recommendedName>
</protein>
<evidence type="ECO:0000256" key="2">
    <source>
        <dbReference type="ARBA" id="ARBA00022695"/>
    </source>
</evidence>
<dbReference type="EMBL" id="LJQG01000333">
    <property type="protein sequence ID" value="KPX12621.1"/>
    <property type="molecule type" value="Genomic_DNA"/>
</dbReference>
<dbReference type="Pfam" id="PF02661">
    <property type="entry name" value="Fic"/>
    <property type="match status" value="1"/>
</dbReference>
<dbReference type="InterPro" id="IPR003812">
    <property type="entry name" value="Fido"/>
</dbReference>
<dbReference type="AlphaFoldDB" id="A0A0P9PH23"/>
<dbReference type="GO" id="GO:0051302">
    <property type="term" value="P:regulation of cell division"/>
    <property type="evidence" value="ECO:0007669"/>
    <property type="project" value="TreeGrafter"/>
</dbReference>
<comment type="caution">
    <text evidence="9">The sequence shown here is derived from an EMBL/GenBank/DDBJ whole genome shotgun (WGS) entry which is preliminary data.</text>
</comment>
<dbReference type="Proteomes" id="UP000050346">
    <property type="component" value="Unassembled WGS sequence"/>
</dbReference>
<keyword evidence="2" id="KW-0548">Nucleotidyltransferase</keyword>
<sequence>MDRYDASHDHYCYPGSSALKNKLNIQDMDALEAAERDITAVTVNRVQYVAPPYSLDNLKQLHHLLFSDLYEWAGNIRSVDISKGGTRFCTCARIEVEAAKIFASLQKKNWLGALDKDAFCGGLAEYYCELNMIHPFREGNGRVQRILFEHLALSAGYELDWATVSQEEWVRANIDGVNVNYGPMKDIFERIVTLC</sequence>
<dbReference type="PROSITE" id="PS51459">
    <property type="entry name" value="FIDO"/>
    <property type="match status" value="1"/>
</dbReference>
<dbReference type="RefSeq" id="WP_044323997.1">
    <property type="nucleotide sequence ID" value="NZ_JYHG01000029.1"/>
</dbReference>
<dbReference type="SUPFAM" id="SSF140931">
    <property type="entry name" value="Fic-like"/>
    <property type="match status" value="1"/>
</dbReference>
<evidence type="ECO:0000256" key="7">
    <source>
        <dbReference type="ARBA" id="ARBA00048696"/>
    </source>
</evidence>
<feature type="domain" description="Fido" evidence="8">
    <location>
        <begin position="53"/>
        <end position="193"/>
    </location>
</feature>
<evidence type="ECO:0000256" key="6">
    <source>
        <dbReference type="ARBA" id="ARBA00047939"/>
    </source>
</evidence>
<comment type="catalytic activity">
    <reaction evidence="6">
        <text>L-threonyl-[protein] + ATP = 3-O-(5'-adenylyl)-L-threonyl-[protein] + diphosphate</text>
        <dbReference type="Rhea" id="RHEA:54292"/>
        <dbReference type="Rhea" id="RHEA-COMP:11060"/>
        <dbReference type="Rhea" id="RHEA-COMP:13847"/>
        <dbReference type="ChEBI" id="CHEBI:30013"/>
        <dbReference type="ChEBI" id="CHEBI:30616"/>
        <dbReference type="ChEBI" id="CHEBI:33019"/>
        <dbReference type="ChEBI" id="CHEBI:138113"/>
        <dbReference type="EC" id="2.7.7.108"/>
    </reaction>
</comment>
<evidence type="ECO:0000256" key="5">
    <source>
        <dbReference type="ARBA" id="ARBA00034531"/>
    </source>
</evidence>
<proteinExistence type="predicted"/>
<evidence type="ECO:0000259" key="8">
    <source>
        <dbReference type="PROSITE" id="PS51459"/>
    </source>
</evidence>
<evidence type="ECO:0000313" key="10">
    <source>
        <dbReference type="Proteomes" id="UP000050346"/>
    </source>
</evidence>
<evidence type="ECO:0000256" key="4">
    <source>
        <dbReference type="ARBA" id="ARBA00022840"/>
    </source>
</evidence>
<comment type="catalytic activity">
    <reaction evidence="7">
        <text>L-tyrosyl-[protein] + ATP = O-(5'-adenylyl)-L-tyrosyl-[protein] + diphosphate</text>
        <dbReference type="Rhea" id="RHEA:54288"/>
        <dbReference type="Rhea" id="RHEA-COMP:10136"/>
        <dbReference type="Rhea" id="RHEA-COMP:13846"/>
        <dbReference type="ChEBI" id="CHEBI:30616"/>
        <dbReference type="ChEBI" id="CHEBI:33019"/>
        <dbReference type="ChEBI" id="CHEBI:46858"/>
        <dbReference type="ChEBI" id="CHEBI:83624"/>
        <dbReference type="EC" id="2.7.7.108"/>
    </reaction>
</comment>
<dbReference type="InterPro" id="IPR036597">
    <property type="entry name" value="Fido-like_dom_sf"/>
</dbReference>
<dbReference type="EC" id="2.7.7.108" evidence="5"/>
<keyword evidence="3" id="KW-0547">Nucleotide-binding</keyword>
<dbReference type="NCBIfam" id="NF007672">
    <property type="entry name" value="PRK10347.1"/>
    <property type="match status" value="1"/>
</dbReference>
<dbReference type="PANTHER" id="PTHR39560">
    <property type="entry name" value="PROTEIN ADENYLYLTRANSFERASE FIC-RELATED"/>
    <property type="match status" value="1"/>
</dbReference>
<keyword evidence="4" id="KW-0067">ATP-binding</keyword>
<name>A0A0P9PH23_PSEA0</name>
<reference evidence="9 10" key="1">
    <citation type="submission" date="2015-09" db="EMBL/GenBank/DDBJ databases">
        <title>Genome announcement of multiple Pseudomonas syringae strains.</title>
        <authorList>
            <person name="Thakur S."/>
            <person name="Wang P.W."/>
            <person name="Gong Y."/>
            <person name="Weir B.S."/>
            <person name="Guttman D.S."/>
        </authorList>
    </citation>
    <scope>NUCLEOTIDE SEQUENCE [LARGE SCALE GENOMIC DNA]</scope>
    <source>
        <strain evidence="9 10">ICMP9150</strain>
    </source>
</reference>
<keyword evidence="1" id="KW-0808">Transferase</keyword>
<dbReference type="GO" id="GO:0070733">
    <property type="term" value="F:AMPylase activity"/>
    <property type="evidence" value="ECO:0007669"/>
    <property type="project" value="UniProtKB-EC"/>
</dbReference>
<dbReference type="GO" id="GO:0005524">
    <property type="term" value="F:ATP binding"/>
    <property type="evidence" value="ECO:0007669"/>
    <property type="project" value="UniProtKB-KW"/>
</dbReference>
<organism evidence="9 10">
    <name type="scientific">Pseudomonas amygdali pv. dendropanacis</name>
    <dbReference type="NCBI Taxonomy" id="235272"/>
    <lineage>
        <taxon>Bacteria</taxon>
        <taxon>Pseudomonadati</taxon>
        <taxon>Pseudomonadota</taxon>
        <taxon>Gammaproteobacteria</taxon>
        <taxon>Pseudomonadales</taxon>
        <taxon>Pseudomonadaceae</taxon>
        <taxon>Pseudomonas</taxon>
        <taxon>Pseudomonas amygdali</taxon>
    </lineage>
</organism>
<evidence type="ECO:0000256" key="3">
    <source>
        <dbReference type="ARBA" id="ARBA00022741"/>
    </source>
</evidence>
<dbReference type="PANTHER" id="PTHR39560:SF1">
    <property type="entry name" value="PROTEIN ADENYLYLTRANSFERASE FIC-RELATED"/>
    <property type="match status" value="1"/>
</dbReference>
<accession>A0A0P9PH23</accession>
<evidence type="ECO:0000256" key="1">
    <source>
        <dbReference type="ARBA" id="ARBA00022679"/>
    </source>
</evidence>
<gene>
    <name evidence="9" type="ORF">ALO71_03928</name>
</gene>
<dbReference type="PATRIC" id="fig|235272.12.peg.5300"/>
<evidence type="ECO:0000313" key="9">
    <source>
        <dbReference type="EMBL" id="KPX12621.1"/>
    </source>
</evidence>
<dbReference type="Gene3D" id="1.10.3290.10">
    <property type="entry name" value="Fido-like domain"/>
    <property type="match status" value="1"/>
</dbReference>